<dbReference type="InterPro" id="IPR058883">
    <property type="entry name" value="DZIP1_dom"/>
</dbReference>
<keyword evidence="12" id="KW-0969">Cilium</keyword>
<keyword evidence="6" id="KW-0963">Cytoplasm</keyword>
<dbReference type="GO" id="GO:0008270">
    <property type="term" value="F:zinc ion binding"/>
    <property type="evidence" value="ECO:0007669"/>
    <property type="project" value="UniProtKB-KW"/>
</dbReference>
<feature type="region of interest" description="Disordered" evidence="20">
    <location>
        <begin position="699"/>
        <end position="720"/>
    </location>
</feature>
<dbReference type="GO" id="GO:0140706">
    <property type="term" value="P:protein-containing complex localization to centriolar satellite"/>
    <property type="evidence" value="ECO:0007669"/>
    <property type="project" value="Ensembl"/>
</dbReference>
<evidence type="ECO:0000256" key="16">
    <source>
        <dbReference type="ARBA" id="ARBA00072553"/>
    </source>
</evidence>
<keyword evidence="15" id="KW-0966">Cell projection</keyword>
<evidence type="ECO:0000256" key="20">
    <source>
        <dbReference type="SAM" id="MobiDB-lite"/>
    </source>
</evidence>
<comment type="similarity">
    <text evidence="4">Belongs to the DZIP C2H2-type zinc-finger protein family.</text>
</comment>
<dbReference type="GO" id="GO:0007224">
    <property type="term" value="P:smoothened signaling pathway"/>
    <property type="evidence" value="ECO:0007669"/>
    <property type="project" value="Ensembl"/>
</dbReference>
<keyword evidence="8 18" id="KW-0863">Zinc-finger</keyword>
<feature type="domain" description="C2H2-type" evidence="21">
    <location>
        <begin position="208"/>
        <end position="236"/>
    </location>
</feature>
<evidence type="ECO:0000259" key="21">
    <source>
        <dbReference type="PROSITE" id="PS50157"/>
    </source>
</evidence>
<dbReference type="PANTHER" id="PTHR21502">
    <property type="entry name" value="ZINC FINGER PROTEIN DZIP1"/>
    <property type="match status" value="1"/>
</dbReference>
<dbReference type="Pfam" id="PF13815">
    <property type="entry name" value="Dzip-like_N"/>
    <property type="match status" value="1"/>
</dbReference>
<dbReference type="Pfam" id="PF25977">
    <property type="entry name" value="DZIP1"/>
    <property type="match status" value="1"/>
</dbReference>
<evidence type="ECO:0000256" key="2">
    <source>
        <dbReference type="ARBA" id="ARBA00004120"/>
    </source>
</evidence>
<protein>
    <recommendedName>
        <fullName evidence="16">Cilium assembly protein DZIP1</fullName>
    </recommendedName>
    <alternativeName>
        <fullName evidence="17">DAZ-interacting zinc finger protein 1</fullName>
    </alternativeName>
</protein>
<dbReference type="GO" id="GO:0045184">
    <property type="term" value="P:establishment of protein localization"/>
    <property type="evidence" value="ECO:0007669"/>
    <property type="project" value="Ensembl"/>
</dbReference>
<feature type="coiled-coil region" evidence="19">
    <location>
        <begin position="296"/>
        <end position="348"/>
    </location>
</feature>
<dbReference type="OMA" id="TWQAFES"/>
<dbReference type="GO" id="GO:0034451">
    <property type="term" value="C:centriolar satellite"/>
    <property type="evidence" value="ECO:0007669"/>
    <property type="project" value="Ensembl"/>
</dbReference>
<comment type="subcellular location">
    <subcellularLocation>
        <location evidence="2">Cytoplasm</location>
        <location evidence="2">Cytoskeleton</location>
        <location evidence="2">Cilium basal body</location>
    </subcellularLocation>
    <subcellularLocation>
        <location evidence="1">Cytoplasm</location>
        <location evidence="1">Cytoskeleton</location>
        <location evidence="1">Microtubule organizing center</location>
        <location evidence="1">Centrosome</location>
        <location evidence="1">Centriole</location>
    </subcellularLocation>
    <subcellularLocation>
        <location evidence="3">Nucleus</location>
    </subcellularLocation>
</comment>
<evidence type="ECO:0000256" key="1">
    <source>
        <dbReference type="ARBA" id="ARBA00004114"/>
    </source>
</evidence>
<evidence type="ECO:0000256" key="8">
    <source>
        <dbReference type="ARBA" id="ARBA00022771"/>
    </source>
</evidence>
<dbReference type="GO" id="GO:0120316">
    <property type="term" value="P:sperm flagellum assembly"/>
    <property type="evidence" value="ECO:0007669"/>
    <property type="project" value="Ensembl"/>
</dbReference>
<dbReference type="Proteomes" id="UP000694392">
    <property type="component" value="Unplaced"/>
</dbReference>
<evidence type="ECO:0000256" key="5">
    <source>
        <dbReference type="ARBA" id="ARBA00022473"/>
    </source>
</evidence>
<dbReference type="GO" id="GO:0140311">
    <property type="term" value="F:protein sequestering activity"/>
    <property type="evidence" value="ECO:0007669"/>
    <property type="project" value="Ensembl"/>
</dbReference>
<evidence type="ECO:0000256" key="6">
    <source>
        <dbReference type="ARBA" id="ARBA00022490"/>
    </source>
</evidence>
<dbReference type="InterPro" id="IPR051241">
    <property type="entry name" value="DZIP_RILPL"/>
</dbReference>
<feature type="coiled-coil region" evidence="19">
    <location>
        <begin position="238"/>
        <end position="272"/>
    </location>
</feature>
<accession>A0A8D0L7W7</accession>
<reference evidence="22" key="1">
    <citation type="submission" date="2025-08" db="UniProtKB">
        <authorList>
            <consortium name="Ensembl"/>
        </authorList>
    </citation>
    <scope>IDENTIFICATION</scope>
</reference>
<evidence type="ECO:0000256" key="19">
    <source>
        <dbReference type="SAM" id="Coils"/>
    </source>
</evidence>
<proteinExistence type="inferred from homology"/>
<dbReference type="PANTHER" id="PTHR21502:SF5">
    <property type="entry name" value="CILIUM ASSEMBLY PROTEIN DZIP1"/>
    <property type="match status" value="1"/>
</dbReference>
<evidence type="ECO:0000256" key="14">
    <source>
        <dbReference type="ARBA" id="ARBA00023242"/>
    </source>
</evidence>
<keyword evidence="14" id="KW-0539">Nucleus</keyword>
<dbReference type="GO" id="GO:0036064">
    <property type="term" value="C:ciliary basal body"/>
    <property type="evidence" value="ECO:0007669"/>
    <property type="project" value="Ensembl"/>
</dbReference>
<evidence type="ECO:0000256" key="17">
    <source>
        <dbReference type="ARBA" id="ARBA00079993"/>
    </source>
</evidence>
<keyword evidence="11 19" id="KW-0175">Coiled coil</keyword>
<dbReference type="GO" id="GO:0005814">
    <property type="term" value="C:centriole"/>
    <property type="evidence" value="ECO:0007669"/>
    <property type="project" value="UniProtKB-SubCell"/>
</dbReference>
<dbReference type="PROSITE" id="PS50157">
    <property type="entry name" value="ZINC_FINGER_C2H2_2"/>
    <property type="match status" value="1"/>
</dbReference>
<dbReference type="GO" id="GO:0007507">
    <property type="term" value="P:heart development"/>
    <property type="evidence" value="ECO:0007669"/>
    <property type="project" value="Ensembl"/>
</dbReference>
<keyword evidence="5" id="KW-0217">Developmental protein</keyword>
<dbReference type="Gene3D" id="3.30.160.60">
    <property type="entry name" value="Classic Zinc Finger"/>
    <property type="match status" value="1"/>
</dbReference>
<evidence type="ECO:0000256" key="4">
    <source>
        <dbReference type="ARBA" id="ARBA00009131"/>
    </source>
</evidence>
<keyword evidence="23" id="KW-1185">Reference proteome</keyword>
<evidence type="ECO:0000256" key="10">
    <source>
        <dbReference type="ARBA" id="ARBA00022833"/>
    </source>
</evidence>
<evidence type="ECO:0000256" key="7">
    <source>
        <dbReference type="ARBA" id="ARBA00022723"/>
    </source>
</evidence>
<evidence type="ECO:0000256" key="3">
    <source>
        <dbReference type="ARBA" id="ARBA00004123"/>
    </source>
</evidence>
<dbReference type="GO" id="GO:0016607">
    <property type="term" value="C:nuclear speck"/>
    <property type="evidence" value="ECO:0007669"/>
    <property type="project" value="Ensembl"/>
</dbReference>
<dbReference type="GO" id="GO:0062063">
    <property type="term" value="F:BBSome binding"/>
    <property type="evidence" value="ECO:0007669"/>
    <property type="project" value="Ensembl"/>
</dbReference>
<dbReference type="GeneTree" id="ENSGT00940000156862"/>
<dbReference type="InterPro" id="IPR032714">
    <property type="entry name" value="DZIP1_N"/>
</dbReference>
<dbReference type="GO" id="GO:0045724">
    <property type="term" value="P:positive regulation of cilium assembly"/>
    <property type="evidence" value="ECO:0007669"/>
    <property type="project" value="Ensembl"/>
</dbReference>
<evidence type="ECO:0000256" key="18">
    <source>
        <dbReference type="PROSITE-ProRule" id="PRU00042"/>
    </source>
</evidence>
<keyword evidence="10" id="KW-0862">Zinc</keyword>
<dbReference type="GO" id="GO:0061512">
    <property type="term" value="P:protein localization to cilium"/>
    <property type="evidence" value="ECO:0007669"/>
    <property type="project" value="Ensembl"/>
</dbReference>
<dbReference type="GO" id="GO:1903566">
    <property type="term" value="P:positive regulation of protein localization to cilium"/>
    <property type="evidence" value="ECO:0007669"/>
    <property type="project" value="Ensembl"/>
</dbReference>
<dbReference type="PROSITE" id="PS00028">
    <property type="entry name" value="ZINC_FINGER_C2H2_1"/>
    <property type="match status" value="1"/>
</dbReference>
<dbReference type="GO" id="GO:0097546">
    <property type="term" value="C:ciliary base"/>
    <property type="evidence" value="ECO:0007669"/>
    <property type="project" value="Ensembl"/>
</dbReference>
<keyword evidence="7" id="KW-0479">Metal-binding</keyword>
<evidence type="ECO:0000313" key="22">
    <source>
        <dbReference type="Ensembl" id="ENSSPUP00000015242.1"/>
    </source>
</evidence>
<dbReference type="GO" id="GO:0051649">
    <property type="term" value="P:establishment of localization in cell"/>
    <property type="evidence" value="ECO:0007669"/>
    <property type="project" value="Ensembl"/>
</dbReference>
<dbReference type="InterPro" id="IPR013087">
    <property type="entry name" value="Znf_C2H2_type"/>
</dbReference>
<dbReference type="FunFam" id="3.30.160.60:FF:001591">
    <property type="entry name" value="DAZ interacting zinc finger protein 1"/>
    <property type="match status" value="1"/>
</dbReference>
<sequence>MVRAAGGVPGTGGEGSRARACPGLSRCLFFSPQPFRERSYYPISSSSSLAQGPCMAAAAPSPGPLLPFQFRSRHESPDWRRLSAVEVERVSGELDVALLQEHLGHITFCTAERERCPHCQAPADPLLLKLVRLAQLSIEYLLHSQDYLSAQLHGLEETLRGVTMEKDQLRKEATRRTQEIKLLKEECKRRKKMISTQQTMLEAGARYHQCQFCEKAFMNYSFLHSHIQRRHPEESCIEQKKKAQTDKLQDEIDKLKEQLQLTKSQLEAEQHAHMVKFSKEYEEHKSKEEELLQSFHKWKQEEKEKLADEIEKIKEMFMKEFKELTSKNTDLENQLLELQKSNKHLKSNLGTLKDSHEFAEERQQNPEDHYNMMQLLEKQESRWFSKVQALQQEHEKEKHQLLSQIEKLKSSVTEDLNASNIFYKKRIEELGQRLQEQNELIIAQKQQVCFYYCWVSKTMKILLFSHCWLFCAFLVNSPVQHIVEPKSSLSATYAKKPLISETEKNEPKVGRSEPKVGRSEPKVGRSKHYLSNVLKTNPSLTKELRVVLEQTLVEKLESLGIKAGIRGIPSDHLNQVLVSVETAREEKEKQVPDIQLIREQLEYQINLRIGERVSCSRLFSSSRLTSEGMVTPKLFFLMGCLYTGNLRTDQSGPFSSIVLPKPAKQSSTTVPPAEQKTTIVYPGISNDHIGAQIQKLTEQVEKSLSHPGKENKPAGGVNVSQAFINKDAQELKFTEVDDEDWDISSVEEESSLIAKDDRDQTGAAIQKNDSNGMVHAWGAPKGKLHLLEL</sequence>
<dbReference type="GO" id="GO:0005829">
    <property type="term" value="C:cytosol"/>
    <property type="evidence" value="ECO:0007669"/>
    <property type="project" value="Ensembl"/>
</dbReference>
<keyword evidence="9" id="KW-0970">Cilium biogenesis/degradation</keyword>
<evidence type="ECO:0000256" key="12">
    <source>
        <dbReference type="ARBA" id="ARBA00023069"/>
    </source>
</evidence>
<evidence type="ECO:0000256" key="15">
    <source>
        <dbReference type="ARBA" id="ARBA00023273"/>
    </source>
</evidence>
<dbReference type="Ensembl" id="ENSSPUT00000016260.1">
    <property type="protein sequence ID" value="ENSSPUP00000015242.1"/>
    <property type="gene ID" value="ENSSPUG00000011513.1"/>
</dbReference>
<dbReference type="AlphaFoldDB" id="A0A8D0L7W7"/>
<feature type="coiled-coil region" evidence="19">
    <location>
        <begin position="387"/>
        <end position="447"/>
    </location>
</feature>
<keyword evidence="13" id="KW-0206">Cytoskeleton</keyword>
<reference evidence="22" key="2">
    <citation type="submission" date="2025-09" db="UniProtKB">
        <authorList>
            <consortium name="Ensembl"/>
        </authorList>
    </citation>
    <scope>IDENTIFICATION</scope>
</reference>
<name>A0A8D0L7W7_SPHPU</name>
<feature type="coiled-coil region" evidence="19">
    <location>
        <begin position="152"/>
        <end position="186"/>
    </location>
</feature>
<dbReference type="GO" id="GO:0060090">
    <property type="term" value="F:molecular adaptor activity"/>
    <property type="evidence" value="ECO:0007669"/>
    <property type="project" value="Ensembl"/>
</dbReference>
<gene>
    <name evidence="22" type="primary">DZIP1</name>
</gene>
<feature type="compositionally biased region" description="Basic and acidic residues" evidence="20">
    <location>
        <begin position="699"/>
        <end position="712"/>
    </location>
</feature>
<evidence type="ECO:0000313" key="23">
    <source>
        <dbReference type="Proteomes" id="UP000694392"/>
    </source>
</evidence>
<organism evidence="22 23">
    <name type="scientific">Sphenodon punctatus</name>
    <name type="common">Tuatara</name>
    <name type="synonym">Hatteria punctata</name>
    <dbReference type="NCBI Taxonomy" id="8508"/>
    <lineage>
        <taxon>Eukaryota</taxon>
        <taxon>Metazoa</taxon>
        <taxon>Chordata</taxon>
        <taxon>Craniata</taxon>
        <taxon>Vertebrata</taxon>
        <taxon>Euteleostomi</taxon>
        <taxon>Lepidosauria</taxon>
        <taxon>Sphenodontia</taxon>
        <taxon>Sphenodontidae</taxon>
        <taxon>Sphenodon</taxon>
    </lineage>
</organism>
<dbReference type="GO" id="GO:0032053">
    <property type="term" value="P:ciliary basal body organization"/>
    <property type="evidence" value="ECO:0007669"/>
    <property type="project" value="Ensembl"/>
</dbReference>
<feature type="region of interest" description="Disordered" evidence="20">
    <location>
        <begin position="502"/>
        <end position="524"/>
    </location>
</feature>
<evidence type="ECO:0000256" key="9">
    <source>
        <dbReference type="ARBA" id="ARBA00022794"/>
    </source>
</evidence>
<evidence type="ECO:0000256" key="11">
    <source>
        <dbReference type="ARBA" id="ARBA00023054"/>
    </source>
</evidence>
<evidence type="ECO:0000256" key="13">
    <source>
        <dbReference type="ARBA" id="ARBA00023212"/>
    </source>
</evidence>
<dbReference type="GO" id="GO:0097539">
    <property type="term" value="C:ciliary transition fiber"/>
    <property type="evidence" value="ECO:0007669"/>
    <property type="project" value="Ensembl"/>
</dbReference>
<feature type="compositionally biased region" description="Basic and acidic residues" evidence="20">
    <location>
        <begin position="502"/>
        <end position="523"/>
    </location>
</feature>
<feature type="region of interest" description="Disordered" evidence="20">
    <location>
        <begin position="743"/>
        <end position="776"/>
    </location>
</feature>